<gene>
    <name evidence="1" type="ORF">L2E82_30395</name>
</gene>
<organism evidence="1 2">
    <name type="scientific">Cichorium intybus</name>
    <name type="common">Chicory</name>
    <dbReference type="NCBI Taxonomy" id="13427"/>
    <lineage>
        <taxon>Eukaryota</taxon>
        <taxon>Viridiplantae</taxon>
        <taxon>Streptophyta</taxon>
        <taxon>Embryophyta</taxon>
        <taxon>Tracheophyta</taxon>
        <taxon>Spermatophyta</taxon>
        <taxon>Magnoliopsida</taxon>
        <taxon>eudicotyledons</taxon>
        <taxon>Gunneridae</taxon>
        <taxon>Pentapetalae</taxon>
        <taxon>asterids</taxon>
        <taxon>campanulids</taxon>
        <taxon>Asterales</taxon>
        <taxon>Asteraceae</taxon>
        <taxon>Cichorioideae</taxon>
        <taxon>Cichorieae</taxon>
        <taxon>Cichoriinae</taxon>
        <taxon>Cichorium</taxon>
    </lineage>
</organism>
<name>A0ACB9D0D9_CICIN</name>
<evidence type="ECO:0000313" key="1">
    <source>
        <dbReference type="EMBL" id="KAI3739981.1"/>
    </source>
</evidence>
<protein>
    <submittedName>
        <fullName evidence="1">Uncharacterized protein</fullName>
    </submittedName>
</protein>
<evidence type="ECO:0000313" key="2">
    <source>
        <dbReference type="Proteomes" id="UP001055811"/>
    </source>
</evidence>
<reference evidence="2" key="1">
    <citation type="journal article" date="2022" name="Mol. Ecol. Resour.">
        <title>The genomes of chicory, endive, great burdock and yacon provide insights into Asteraceae palaeo-polyploidization history and plant inulin production.</title>
        <authorList>
            <person name="Fan W."/>
            <person name="Wang S."/>
            <person name="Wang H."/>
            <person name="Wang A."/>
            <person name="Jiang F."/>
            <person name="Liu H."/>
            <person name="Zhao H."/>
            <person name="Xu D."/>
            <person name="Zhang Y."/>
        </authorList>
    </citation>
    <scope>NUCLEOTIDE SEQUENCE [LARGE SCALE GENOMIC DNA]</scope>
    <source>
        <strain evidence="2">cv. Punajuju</strain>
    </source>
</reference>
<reference evidence="1 2" key="2">
    <citation type="journal article" date="2022" name="Mol. Ecol. Resour.">
        <title>The genomes of chicory, endive, great burdock and yacon provide insights into Asteraceae paleo-polyploidization history and plant inulin production.</title>
        <authorList>
            <person name="Fan W."/>
            <person name="Wang S."/>
            <person name="Wang H."/>
            <person name="Wang A."/>
            <person name="Jiang F."/>
            <person name="Liu H."/>
            <person name="Zhao H."/>
            <person name="Xu D."/>
            <person name="Zhang Y."/>
        </authorList>
    </citation>
    <scope>NUCLEOTIDE SEQUENCE [LARGE SCALE GENOMIC DNA]</scope>
    <source>
        <strain evidence="2">cv. Punajuju</strain>
        <tissue evidence="1">Leaves</tissue>
    </source>
</reference>
<sequence>MPHLGESISFLSLQNPKQPPSLADDDEDGAQNHEDLEDGDEEEDDKGSKHIDKEDEPRLTITWTEDDQKNLMDLRTSEMEWNRRLEKLIAKRRERLKT</sequence>
<dbReference type="Proteomes" id="UP001055811">
    <property type="component" value="Linkage Group LG05"/>
</dbReference>
<accession>A0ACB9D0D9</accession>
<keyword evidence="2" id="KW-1185">Reference proteome</keyword>
<dbReference type="EMBL" id="CM042013">
    <property type="protein sequence ID" value="KAI3739981.1"/>
    <property type="molecule type" value="Genomic_DNA"/>
</dbReference>
<comment type="caution">
    <text evidence="1">The sequence shown here is derived from an EMBL/GenBank/DDBJ whole genome shotgun (WGS) entry which is preliminary data.</text>
</comment>
<proteinExistence type="predicted"/>